<dbReference type="PANTHER" id="PTHR34777">
    <property type="entry name" value="VQ MOTIF-CONTAINING PROTEIN 10"/>
    <property type="match status" value="1"/>
</dbReference>
<accession>A0ABS8S0S8</accession>
<dbReference type="InterPro" id="IPR039608">
    <property type="entry name" value="VQ_1/10"/>
</dbReference>
<sequence>MSARKNGGGVPVKVVIINTEYIETDASSFKSVVQRLTGKNSSVAVTPPPPQPVAASYGGGHGSINYWENQNAGGGSPSLGRLKSFSEFDKLFKELPPLDDLLRGYADELQQQHQHNSWR</sequence>
<evidence type="ECO:0000313" key="2">
    <source>
        <dbReference type="EMBL" id="MCD7452703.1"/>
    </source>
</evidence>
<dbReference type="PANTHER" id="PTHR34777:SF1">
    <property type="entry name" value="VQ MOTIF-CONTAINING PROTEIN 10"/>
    <property type="match status" value="1"/>
</dbReference>
<comment type="caution">
    <text evidence="2">The sequence shown here is derived from an EMBL/GenBank/DDBJ whole genome shotgun (WGS) entry which is preliminary data.</text>
</comment>
<dbReference type="InterPro" id="IPR008889">
    <property type="entry name" value="VQ"/>
</dbReference>
<name>A0ABS8S0S8_DATST</name>
<protein>
    <recommendedName>
        <fullName evidence="1">VQ domain-containing protein</fullName>
    </recommendedName>
</protein>
<feature type="domain" description="VQ" evidence="1">
    <location>
        <begin position="16"/>
        <end position="42"/>
    </location>
</feature>
<evidence type="ECO:0000313" key="3">
    <source>
        <dbReference type="Proteomes" id="UP000823775"/>
    </source>
</evidence>
<dbReference type="EMBL" id="JACEIK010000219">
    <property type="protein sequence ID" value="MCD7452703.1"/>
    <property type="molecule type" value="Genomic_DNA"/>
</dbReference>
<dbReference type="Pfam" id="PF05678">
    <property type="entry name" value="VQ"/>
    <property type="match status" value="1"/>
</dbReference>
<organism evidence="2 3">
    <name type="scientific">Datura stramonium</name>
    <name type="common">Jimsonweed</name>
    <name type="synonym">Common thornapple</name>
    <dbReference type="NCBI Taxonomy" id="4076"/>
    <lineage>
        <taxon>Eukaryota</taxon>
        <taxon>Viridiplantae</taxon>
        <taxon>Streptophyta</taxon>
        <taxon>Embryophyta</taxon>
        <taxon>Tracheophyta</taxon>
        <taxon>Spermatophyta</taxon>
        <taxon>Magnoliopsida</taxon>
        <taxon>eudicotyledons</taxon>
        <taxon>Gunneridae</taxon>
        <taxon>Pentapetalae</taxon>
        <taxon>asterids</taxon>
        <taxon>lamiids</taxon>
        <taxon>Solanales</taxon>
        <taxon>Solanaceae</taxon>
        <taxon>Solanoideae</taxon>
        <taxon>Datureae</taxon>
        <taxon>Datura</taxon>
    </lineage>
</organism>
<evidence type="ECO:0000259" key="1">
    <source>
        <dbReference type="Pfam" id="PF05678"/>
    </source>
</evidence>
<proteinExistence type="predicted"/>
<gene>
    <name evidence="2" type="ORF">HAX54_017827</name>
</gene>
<keyword evidence="3" id="KW-1185">Reference proteome</keyword>
<reference evidence="2 3" key="1">
    <citation type="journal article" date="2021" name="BMC Genomics">
        <title>Datura genome reveals duplications of psychoactive alkaloid biosynthetic genes and high mutation rate following tissue culture.</title>
        <authorList>
            <person name="Rajewski A."/>
            <person name="Carter-House D."/>
            <person name="Stajich J."/>
            <person name="Litt A."/>
        </authorList>
    </citation>
    <scope>NUCLEOTIDE SEQUENCE [LARGE SCALE GENOMIC DNA]</scope>
    <source>
        <strain evidence="2">AR-01</strain>
    </source>
</reference>
<dbReference type="Proteomes" id="UP000823775">
    <property type="component" value="Unassembled WGS sequence"/>
</dbReference>